<dbReference type="Proteomes" id="UP000515832">
    <property type="component" value="Segment"/>
</dbReference>
<protein>
    <submittedName>
        <fullName evidence="1">Uncharacterized protein</fullName>
    </submittedName>
</protein>
<dbReference type="EMBL" id="MT778839">
    <property type="protein sequence ID" value="QNH71928.1"/>
    <property type="molecule type" value="Genomic_DNA"/>
</dbReference>
<sequence length="105" mass="12413">MNSEIRVYQNKEEWTNFIVTKGPLLISFNDLRAATVEADLFKPEILYGSFEEFIGDLKNWNKIEPTRELFESFFVDVMKFILFKDEFESLGFILPMRAIYNGDLK</sequence>
<name>A0A7G7WXI4_9CAUD</name>
<gene>
    <name evidence="1" type="ORF">P9VFCI_159</name>
</gene>
<accession>A0A7G7WXI4</accession>
<reference evidence="1 2" key="1">
    <citation type="submission" date="2020-07" db="EMBL/GenBank/DDBJ databases">
        <title>Complete genome sequence of Rhizobium leguminosarum bacteriophage vB_RlegM_P9VFCI.</title>
        <authorList>
            <person name="Gunathilake D."/>
            <person name="Bhat S."/>
            <person name="Yost C.K."/>
            <person name="Hynes M.F."/>
        </authorList>
    </citation>
    <scope>NUCLEOTIDE SEQUENCE [LARGE SCALE GENOMIC DNA]</scope>
</reference>
<evidence type="ECO:0000313" key="1">
    <source>
        <dbReference type="EMBL" id="QNH71928.1"/>
    </source>
</evidence>
<keyword evidence="2" id="KW-1185">Reference proteome</keyword>
<proteinExistence type="predicted"/>
<evidence type="ECO:0000313" key="2">
    <source>
        <dbReference type="Proteomes" id="UP000515832"/>
    </source>
</evidence>
<organism evidence="1 2">
    <name type="scientific">Rhizobium phage P9VFCI</name>
    <dbReference type="NCBI Taxonomy" id="2763531"/>
    <lineage>
        <taxon>Viruses</taxon>
        <taxon>Duplodnaviria</taxon>
        <taxon>Heunggongvirae</taxon>
        <taxon>Uroviricota</taxon>
        <taxon>Caudoviricetes</taxon>
        <taxon>Pootjesviridae</taxon>
        <taxon>Innesvirus</taxon>
        <taxon>Innesvirus P9VFCI</taxon>
    </lineage>
</organism>